<feature type="compositionally biased region" description="Basic and acidic residues" evidence="1">
    <location>
        <begin position="341"/>
        <end position="350"/>
    </location>
</feature>
<feature type="region of interest" description="Disordered" evidence="1">
    <location>
        <begin position="308"/>
        <end position="380"/>
    </location>
</feature>
<sequence>MSEPGPTTPLSESGSTPPSSIRRAHFPPTPSSTAQPEADPASVSPVLRAIGCRTACWQRFEVTPDQYTRFRADLAARPYLADKLRLDYDSEEGELVLRMPDPVHDNTAGGLQDALFAKVQALVTGAADDADADRLADLIRPLRKGFTSDVKLDLEKGDKKSPDASFAYDGYPNPPFVIEIAHSQNGNDLPELAEGWIRKTQSWTKTVMVVDLEYRNPVERASNPTLPRNACYNLYTYAVVEEGGEEVATANTLGDDIKFSPAPSPADDASLIIPFSHFLPHGVLNAGDPNPTISVTHDELRAILNKAEETQAVRDGRKCKPDGAKSPPPMPKKWRSTKRKREVDEKREPVPHLSSSFEFDEEDINEDDDDNNGPREKRRR</sequence>
<evidence type="ECO:0000313" key="2">
    <source>
        <dbReference type="EMBL" id="KAF2249601.1"/>
    </source>
</evidence>
<proteinExistence type="predicted"/>
<gene>
    <name evidence="2" type="ORF">BU26DRAFT_286557</name>
</gene>
<dbReference type="OrthoDB" id="3801251at2759"/>
<feature type="compositionally biased region" description="Basic and acidic residues" evidence="1">
    <location>
        <begin position="308"/>
        <end position="323"/>
    </location>
</feature>
<name>A0A6A6IGQ4_9PLEO</name>
<dbReference type="RefSeq" id="XP_033684605.1">
    <property type="nucleotide sequence ID" value="XM_033821568.1"/>
</dbReference>
<feature type="compositionally biased region" description="Acidic residues" evidence="1">
    <location>
        <begin position="358"/>
        <end position="371"/>
    </location>
</feature>
<feature type="compositionally biased region" description="Polar residues" evidence="1">
    <location>
        <begin position="8"/>
        <end position="19"/>
    </location>
</feature>
<evidence type="ECO:0000256" key="1">
    <source>
        <dbReference type="SAM" id="MobiDB-lite"/>
    </source>
</evidence>
<accession>A0A6A6IGQ4</accession>
<keyword evidence="3" id="KW-1185">Reference proteome</keyword>
<feature type="region of interest" description="Disordered" evidence="1">
    <location>
        <begin position="1"/>
        <end position="42"/>
    </location>
</feature>
<evidence type="ECO:0000313" key="3">
    <source>
        <dbReference type="Proteomes" id="UP000800094"/>
    </source>
</evidence>
<protein>
    <recommendedName>
        <fullName evidence="4">Restriction endonuclease domain-containing protein</fullName>
    </recommendedName>
</protein>
<dbReference type="GeneID" id="54574898"/>
<reference evidence="2" key="1">
    <citation type="journal article" date="2020" name="Stud. Mycol.">
        <title>101 Dothideomycetes genomes: a test case for predicting lifestyles and emergence of pathogens.</title>
        <authorList>
            <person name="Haridas S."/>
            <person name="Albert R."/>
            <person name="Binder M."/>
            <person name="Bloem J."/>
            <person name="Labutti K."/>
            <person name="Salamov A."/>
            <person name="Andreopoulos B."/>
            <person name="Baker S."/>
            <person name="Barry K."/>
            <person name="Bills G."/>
            <person name="Bluhm B."/>
            <person name="Cannon C."/>
            <person name="Castanera R."/>
            <person name="Culley D."/>
            <person name="Daum C."/>
            <person name="Ezra D."/>
            <person name="Gonzalez J."/>
            <person name="Henrissat B."/>
            <person name="Kuo A."/>
            <person name="Liang C."/>
            <person name="Lipzen A."/>
            <person name="Lutzoni F."/>
            <person name="Magnuson J."/>
            <person name="Mondo S."/>
            <person name="Nolan M."/>
            <person name="Ohm R."/>
            <person name="Pangilinan J."/>
            <person name="Park H.-J."/>
            <person name="Ramirez L."/>
            <person name="Alfaro M."/>
            <person name="Sun H."/>
            <person name="Tritt A."/>
            <person name="Yoshinaga Y."/>
            <person name="Zwiers L.-H."/>
            <person name="Turgeon B."/>
            <person name="Goodwin S."/>
            <person name="Spatafora J."/>
            <person name="Crous P."/>
            <person name="Grigoriev I."/>
        </authorList>
    </citation>
    <scope>NUCLEOTIDE SEQUENCE</scope>
    <source>
        <strain evidence="2">CBS 122368</strain>
    </source>
</reference>
<dbReference type="AlphaFoldDB" id="A0A6A6IGQ4"/>
<dbReference type="EMBL" id="ML987194">
    <property type="protein sequence ID" value="KAF2249601.1"/>
    <property type="molecule type" value="Genomic_DNA"/>
</dbReference>
<organism evidence="2 3">
    <name type="scientific">Trematosphaeria pertusa</name>
    <dbReference type="NCBI Taxonomy" id="390896"/>
    <lineage>
        <taxon>Eukaryota</taxon>
        <taxon>Fungi</taxon>
        <taxon>Dikarya</taxon>
        <taxon>Ascomycota</taxon>
        <taxon>Pezizomycotina</taxon>
        <taxon>Dothideomycetes</taxon>
        <taxon>Pleosporomycetidae</taxon>
        <taxon>Pleosporales</taxon>
        <taxon>Massarineae</taxon>
        <taxon>Trematosphaeriaceae</taxon>
        <taxon>Trematosphaeria</taxon>
    </lineage>
</organism>
<dbReference type="Proteomes" id="UP000800094">
    <property type="component" value="Unassembled WGS sequence"/>
</dbReference>
<evidence type="ECO:0008006" key="4">
    <source>
        <dbReference type="Google" id="ProtNLM"/>
    </source>
</evidence>